<gene>
    <name evidence="1" type="ORF">QPL79_01430</name>
</gene>
<protein>
    <submittedName>
        <fullName evidence="1">Uncharacterized protein</fullName>
    </submittedName>
</protein>
<evidence type="ECO:0000313" key="2">
    <source>
        <dbReference type="Proteomes" id="UP001529235"/>
    </source>
</evidence>
<proteinExistence type="predicted"/>
<sequence length="96" mass="10558">MNRVKLIVIGSKVDDFEKCGRVATKIRKSLAKYTEVEILFVNASSSGLSLDGEEIIPCELEDEAMDYIISKIASDNKNILTQGIVVAAAIFKTLKH</sequence>
<dbReference type="Proteomes" id="UP001529235">
    <property type="component" value="Unassembled WGS sequence"/>
</dbReference>
<reference evidence="1 2" key="1">
    <citation type="submission" date="2023-05" db="EMBL/GenBank/DDBJ databases">
        <title>A new hyperthermophilic archaea 'Ignisphaera cupida' sp. nov. and description of the family 'Ignisphaeraceae' fam. nov.</title>
        <authorList>
            <person name="Podosokorskaya O.A."/>
            <person name="Elcheninov A.G."/>
            <person name="Klukina A."/>
            <person name="Merkel A.Y."/>
        </authorList>
    </citation>
    <scope>NUCLEOTIDE SEQUENCE [LARGE SCALE GENOMIC DNA]</scope>
    <source>
        <strain evidence="1 2">4213-co</strain>
    </source>
</reference>
<dbReference type="AlphaFoldDB" id="A0ABD4Z3Y1"/>
<keyword evidence="2" id="KW-1185">Reference proteome</keyword>
<name>A0ABD4Z3Y1_9CREN</name>
<organism evidence="1 2">
    <name type="scientific">Ignisphaera cupida</name>
    <dbReference type="NCBI Taxonomy" id="3050454"/>
    <lineage>
        <taxon>Archaea</taxon>
        <taxon>Thermoproteota</taxon>
        <taxon>Thermoprotei</taxon>
        <taxon>Desulfurococcales</taxon>
        <taxon>Desulfurococcaceae</taxon>
        <taxon>Ignisphaera</taxon>
    </lineage>
</organism>
<dbReference type="RefSeq" id="WP_285273003.1">
    <property type="nucleotide sequence ID" value="NZ_JASNVW010000001.1"/>
</dbReference>
<accession>A0ABD4Z3Y1</accession>
<dbReference type="EMBL" id="JASNVW010000001">
    <property type="protein sequence ID" value="MDK6028027.1"/>
    <property type="molecule type" value="Genomic_DNA"/>
</dbReference>
<evidence type="ECO:0000313" key="1">
    <source>
        <dbReference type="EMBL" id="MDK6028027.1"/>
    </source>
</evidence>
<comment type="caution">
    <text evidence="1">The sequence shown here is derived from an EMBL/GenBank/DDBJ whole genome shotgun (WGS) entry which is preliminary data.</text>
</comment>